<evidence type="ECO:0000256" key="3">
    <source>
        <dbReference type="ARBA" id="ARBA00022989"/>
    </source>
</evidence>
<keyword evidence="3 5" id="KW-1133">Transmembrane helix</keyword>
<keyword evidence="8" id="KW-1185">Reference proteome</keyword>
<feature type="transmembrane region" description="Helical" evidence="5">
    <location>
        <begin position="20"/>
        <end position="44"/>
    </location>
</feature>
<dbReference type="EMBL" id="JAUUDS010000004">
    <property type="protein sequence ID" value="MDP1027499.1"/>
    <property type="molecule type" value="Genomic_DNA"/>
</dbReference>
<feature type="transmembrane region" description="Helical" evidence="5">
    <location>
        <begin position="369"/>
        <end position="387"/>
    </location>
</feature>
<dbReference type="RefSeq" id="WP_305173211.1">
    <property type="nucleotide sequence ID" value="NZ_JAUUDS010000004.1"/>
</dbReference>
<evidence type="ECO:0000313" key="8">
    <source>
        <dbReference type="Proteomes" id="UP001230685"/>
    </source>
</evidence>
<proteinExistence type="predicted"/>
<feature type="transmembrane region" description="Helical" evidence="5">
    <location>
        <begin position="276"/>
        <end position="298"/>
    </location>
</feature>
<evidence type="ECO:0000313" key="7">
    <source>
        <dbReference type="EMBL" id="MDP1027499.1"/>
    </source>
</evidence>
<reference evidence="7 8" key="1">
    <citation type="submission" date="2023-07" db="EMBL/GenBank/DDBJ databases">
        <authorList>
            <person name="Kim M.K."/>
        </authorList>
    </citation>
    <scope>NUCLEOTIDE SEQUENCE [LARGE SCALE GENOMIC DNA]</scope>
    <source>
        <strain evidence="7 8">KR1UV-12</strain>
    </source>
</reference>
<evidence type="ECO:0000256" key="4">
    <source>
        <dbReference type="ARBA" id="ARBA00023136"/>
    </source>
</evidence>
<evidence type="ECO:0000256" key="2">
    <source>
        <dbReference type="ARBA" id="ARBA00022692"/>
    </source>
</evidence>
<feature type="domain" description="ABC-2 type transporter transmembrane" evidence="6">
    <location>
        <begin position="21"/>
        <end position="372"/>
    </location>
</feature>
<comment type="subcellular location">
    <subcellularLocation>
        <location evidence="1">Membrane</location>
        <topology evidence="1">Multi-pass membrane protein</topology>
    </subcellularLocation>
</comment>
<organism evidence="7 8">
    <name type="scientific">Sphingomonas aurea</name>
    <dbReference type="NCBI Taxonomy" id="3063994"/>
    <lineage>
        <taxon>Bacteria</taxon>
        <taxon>Pseudomonadati</taxon>
        <taxon>Pseudomonadota</taxon>
        <taxon>Alphaproteobacteria</taxon>
        <taxon>Sphingomonadales</taxon>
        <taxon>Sphingomonadaceae</taxon>
        <taxon>Sphingomonas</taxon>
    </lineage>
</organism>
<evidence type="ECO:0000256" key="5">
    <source>
        <dbReference type="SAM" id="Phobius"/>
    </source>
</evidence>
<evidence type="ECO:0000259" key="6">
    <source>
        <dbReference type="Pfam" id="PF12698"/>
    </source>
</evidence>
<dbReference type="InterPro" id="IPR013525">
    <property type="entry name" value="ABC2_TM"/>
</dbReference>
<feature type="transmembrane region" description="Helical" evidence="5">
    <location>
        <begin position="184"/>
        <end position="206"/>
    </location>
</feature>
<keyword evidence="2 5" id="KW-0812">Transmembrane</keyword>
<protein>
    <submittedName>
        <fullName evidence="7">ABC transporter permease</fullName>
    </submittedName>
</protein>
<sequence length="406" mass="43390">MTRFRRTLRQTMTIARRDFVATVFTPIFLLFLFAPIFMGSFGAIGGLGAASMSDGAADKSRIVAIVAPDRAQAMIREDARLRRLFKRDERPSTLSIVAPAGDPAAQARAAMADRAYDIDGVLYGPLAKPTILVPPLSRFTGNYLEALAQATIAAEQPGAVTVTATRVTTTRERTSIGGQHQSGFLAVFGVFFLTLFLAGQVVGTMAEERNNKVIEVLAAAVPLEAVFFGKLIGMFGVAVLFVGFWGTVLGQLTTLLPPSAAAAFGDLTPAVGVPTFALLFAAYFSMAYLLLGSVFLGVGAQASTMREIQMLSLPITLVQVGMFALASAAARLPGSWVATLAEVFPLSSPFAMAGRAANSPEVWPHLLALAWQAQWVTIFITVGARLFRRGVLQSGSARPFWRRHKG</sequence>
<keyword evidence="4 5" id="KW-0472">Membrane</keyword>
<gene>
    <name evidence="7" type="ORF">Q5H91_09770</name>
</gene>
<comment type="caution">
    <text evidence="7">The sequence shown here is derived from an EMBL/GenBank/DDBJ whole genome shotgun (WGS) entry which is preliminary data.</text>
</comment>
<accession>A0ABT9EKN7</accession>
<feature type="transmembrane region" description="Helical" evidence="5">
    <location>
        <begin position="310"/>
        <end position="330"/>
    </location>
</feature>
<evidence type="ECO:0000256" key="1">
    <source>
        <dbReference type="ARBA" id="ARBA00004141"/>
    </source>
</evidence>
<feature type="transmembrane region" description="Helical" evidence="5">
    <location>
        <begin position="227"/>
        <end position="248"/>
    </location>
</feature>
<dbReference type="Proteomes" id="UP001230685">
    <property type="component" value="Unassembled WGS sequence"/>
</dbReference>
<dbReference type="Pfam" id="PF12698">
    <property type="entry name" value="ABC2_membrane_3"/>
    <property type="match status" value="1"/>
</dbReference>
<name>A0ABT9EKN7_9SPHN</name>